<keyword evidence="3" id="KW-0472">Membrane</keyword>
<dbReference type="OMA" id="RLDVWYV"/>
<comment type="caution">
    <text evidence="5">The sequence shown here is derived from an EMBL/GenBank/DDBJ whole genome shotgun (WGS) entry which is preliminary data.</text>
</comment>
<evidence type="ECO:0000313" key="6">
    <source>
        <dbReference type="Proteomes" id="UP000264071"/>
    </source>
</evidence>
<feature type="domain" description="Bacterial sugar transferase" evidence="4">
    <location>
        <begin position="54"/>
        <end position="254"/>
    </location>
</feature>
<evidence type="ECO:0000259" key="4">
    <source>
        <dbReference type="Pfam" id="PF02397"/>
    </source>
</evidence>
<organism evidence="5 6">
    <name type="scientific">Gemmatimonas aurantiaca</name>
    <dbReference type="NCBI Taxonomy" id="173480"/>
    <lineage>
        <taxon>Bacteria</taxon>
        <taxon>Pseudomonadati</taxon>
        <taxon>Gemmatimonadota</taxon>
        <taxon>Gemmatimonadia</taxon>
        <taxon>Gemmatimonadales</taxon>
        <taxon>Gemmatimonadaceae</taxon>
        <taxon>Gemmatimonas</taxon>
    </lineage>
</organism>
<name>A0A3D4VD61_9BACT</name>
<accession>A0A3D4VD61</accession>
<keyword evidence="3" id="KW-1133">Transmembrane helix</keyword>
<dbReference type="Proteomes" id="UP000264071">
    <property type="component" value="Unassembled WGS sequence"/>
</dbReference>
<evidence type="ECO:0000313" key="5">
    <source>
        <dbReference type="EMBL" id="HCT58662.1"/>
    </source>
</evidence>
<keyword evidence="3" id="KW-0812">Transmembrane</keyword>
<evidence type="ECO:0000256" key="2">
    <source>
        <dbReference type="SAM" id="MobiDB-lite"/>
    </source>
</evidence>
<dbReference type="EMBL" id="DPIY01000011">
    <property type="protein sequence ID" value="HCT58662.1"/>
    <property type="molecule type" value="Genomic_DNA"/>
</dbReference>
<evidence type="ECO:0000256" key="1">
    <source>
        <dbReference type="ARBA" id="ARBA00006464"/>
    </source>
</evidence>
<evidence type="ECO:0000256" key="3">
    <source>
        <dbReference type="SAM" id="Phobius"/>
    </source>
</evidence>
<feature type="region of interest" description="Disordered" evidence="2">
    <location>
        <begin position="19"/>
        <end position="41"/>
    </location>
</feature>
<feature type="transmembrane region" description="Helical" evidence="3">
    <location>
        <begin position="55"/>
        <end position="79"/>
    </location>
</feature>
<dbReference type="AlphaFoldDB" id="A0A3D4VD61"/>
<gene>
    <name evidence="5" type="ORF">DGD08_15765</name>
</gene>
<dbReference type="InterPro" id="IPR003362">
    <property type="entry name" value="Bact_transf"/>
</dbReference>
<reference evidence="5 6" key="1">
    <citation type="journal article" date="2018" name="Nat. Biotechnol.">
        <title>A standardized bacterial taxonomy based on genome phylogeny substantially revises the tree of life.</title>
        <authorList>
            <person name="Parks D.H."/>
            <person name="Chuvochina M."/>
            <person name="Waite D.W."/>
            <person name="Rinke C."/>
            <person name="Skarshewski A."/>
            <person name="Chaumeil P.A."/>
            <person name="Hugenholtz P."/>
        </authorList>
    </citation>
    <scope>NUCLEOTIDE SEQUENCE [LARGE SCALE GENOMIC DNA]</scope>
    <source>
        <strain evidence="5">UBA8844</strain>
    </source>
</reference>
<comment type="similarity">
    <text evidence="1">Belongs to the bacterial sugar transferase family.</text>
</comment>
<dbReference type="Pfam" id="PF02397">
    <property type="entry name" value="Bac_transf"/>
    <property type="match status" value="1"/>
</dbReference>
<dbReference type="PANTHER" id="PTHR30576">
    <property type="entry name" value="COLANIC BIOSYNTHESIS UDP-GLUCOSE LIPID CARRIER TRANSFERASE"/>
    <property type="match status" value="1"/>
</dbReference>
<dbReference type="GO" id="GO:0016780">
    <property type="term" value="F:phosphotransferase activity, for other substituted phosphate groups"/>
    <property type="evidence" value="ECO:0007669"/>
    <property type="project" value="TreeGrafter"/>
</dbReference>
<keyword evidence="5" id="KW-0808">Transferase</keyword>
<dbReference type="PANTHER" id="PTHR30576:SF0">
    <property type="entry name" value="UNDECAPRENYL-PHOSPHATE N-ACETYLGALACTOSAMINYL 1-PHOSPHATE TRANSFERASE-RELATED"/>
    <property type="match status" value="1"/>
</dbReference>
<protein>
    <submittedName>
        <fullName evidence="5">Sugar transferase</fullName>
    </submittedName>
</protein>
<sequence length="260" mass="29499">MATSTAYTDLVTDIRTARRVAEPGSRTPARAATTADNGLGDGFEPRSRSELISRAFNVALALILLVLSAPVMLVAALLVRLTSRGPVLYTQVRVGIDRRWTRSRALNERRREDLGGAPFTIYKFRSMRVDAEVNGQAVWAKKDDDRVTSMGRFMRKTRIDELPQLFNVLKGDMNIVGPRPERPSIFVRLREQIDEYPVRQRVKPGITGLAQISNPYDQCLDDVRRKVAFDIEYMRTQSLGEDLRIMLKTFPVMLMRIGGW</sequence>
<proteinExistence type="inferred from homology"/>